<dbReference type="eggNOG" id="ENOG502S77X">
    <property type="taxonomic scope" value="Eukaryota"/>
</dbReference>
<proteinExistence type="predicted"/>
<feature type="compositionally biased region" description="Polar residues" evidence="2">
    <location>
        <begin position="113"/>
        <end position="127"/>
    </location>
</feature>
<dbReference type="RefSeq" id="XP_003172560.1">
    <property type="nucleotide sequence ID" value="XM_003172512.1"/>
</dbReference>
<sequence length="380" mass="43111">MKQPLQKLRKMLHLRRPSANSTVIIVKAPASSSASASASASASTSTFELPPQITLPDAVETNLNMHSPNGYFDSPPPDGANGTVFGSNGVPRRDEPIRKADTDRAIVGPISPPTNGDSILPSTSPPEWSSAIGHAMTGKSGRVIHNLQEQITRLTRECNLHRTRAEEAQRMNEVLKQQLQTVTDRLRSSEQSHEASLITIARKDRKIEDLKSETQGEKNRRLKAENDALETTQLAQQQREEHQRAFAEAQEISQRSQCQYDALSQARLRDRNEFQSRFSMFRKDFDELMKREQERQNQLSRLDVIIEQKDREIRAARDRAERMTSLYEEYKSRSDGVLQGLVERGRQNDRDVDTVLRDAREATDKMKWVVSVKQNVKGAR</sequence>
<dbReference type="EMBL" id="DS989825">
    <property type="protein sequence ID" value="EFR02149.1"/>
    <property type="molecule type" value="Genomic_DNA"/>
</dbReference>
<dbReference type="HOGENOM" id="CLU_050241_0_0_1"/>
<keyword evidence="1" id="KW-0175">Coiled coil</keyword>
<reference evidence="4" key="1">
    <citation type="journal article" date="2012" name="MBio">
        <title>Comparative genome analysis of Trichophyton rubrum and related dermatophytes reveals candidate genes involved in infection.</title>
        <authorList>
            <person name="Martinez D.A."/>
            <person name="Oliver B.G."/>
            <person name="Graeser Y."/>
            <person name="Goldberg J.M."/>
            <person name="Li W."/>
            <person name="Martinez-Rossi N.M."/>
            <person name="Monod M."/>
            <person name="Shelest E."/>
            <person name="Barton R.C."/>
            <person name="Birch E."/>
            <person name="Brakhage A.A."/>
            <person name="Chen Z."/>
            <person name="Gurr S.J."/>
            <person name="Heiman D."/>
            <person name="Heitman J."/>
            <person name="Kosti I."/>
            <person name="Rossi A."/>
            <person name="Saif S."/>
            <person name="Samalova M."/>
            <person name="Saunders C.W."/>
            <person name="Shea T."/>
            <person name="Summerbell R.C."/>
            <person name="Xu J."/>
            <person name="Young S."/>
            <person name="Zeng Q."/>
            <person name="Birren B.W."/>
            <person name="Cuomo C.A."/>
            <person name="White T.C."/>
        </authorList>
    </citation>
    <scope>NUCLEOTIDE SEQUENCE [LARGE SCALE GENOMIC DNA]</scope>
    <source>
        <strain evidence="4">ATCC MYA-4604 / CBS 118893</strain>
    </source>
</reference>
<keyword evidence="4" id="KW-1185">Reference proteome</keyword>
<protein>
    <submittedName>
        <fullName evidence="3">Uncharacterized protein</fullName>
    </submittedName>
</protein>
<dbReference type="Proteomes" id="UP000002669">
    <property type="component" value="Unassembled WGS sequence"/>
</dbReference>
<evidence type="ECO:0000256" key="1">
    <source>
        <dbReference type="SAM" id="Coils"/>
    </source>
</evidence>
<dbReference type="OrthoDB" id="3918393at2759"/>
<dbReference type="VEuPathDB" id="FungiDB:MGYG_05151"/>
<feature type="coiled-coil region" evidence="1">
    <location>
        <begin position="306"/>
        <end position="333"/>
    </location>
</feature>
<feature type="coiled-coil region" evidence="1">
    <location>
        <begin position="144"/>
        <end position="255"/>
    </location>
</feature>
<feature type="compositionally biased region" description="Basic and acidic residues" evidence="2">
    <location>
        <begin position="91"/>
        <end position="104"/>
    </location>
</feature>
<dbReference type="AlphaFoldDB" id="E4UYI6"/>
<dbReference type="STRING" id="535722.E4UYI6"/>
<gene>
    <name evidence="3" type="ORF">MGYG_05151</name>
</gene>
<name>E4UYI6_ARTGP</name>
<evidence type="ECO:0000313" key="4">
    <source>
        <dbReference type="Proteomes" id="UP000002669"/>
    </source>
</evidence>
<accession>E4UYI6</accession>
<feature type="region of interest" description="Disordered" evidence="2">
    <location>
        <begin position="71"/>
        <end position="127"/>
    </location>
</feature>
<dbReference type="InParanoid" id="E4UYI6"/>
<evidence type="ECO:0000313" key="3">
    <source>
        <dbReference type="EMBL" id="EFR02149.1"/>
    </source>
</evidence>
<organism evidence="4">
    <name type="scientific">Arthroderma gypseum (strain ATCC MYA-4604 / CBS 118893)</name>
    <name type="common">Microsporum gypseum</name>
    <dbReference type="NCBI Taxonomy" id="535722"/>
    <lineage>
        <taxon>Eukaryota</taxon>
        <taxon>Fungi</taxon>
        <taxon>Dikarya</taxon>
        <taxon>Ascomycota</taxon>
        <taxon>Pezizomycotina</taxon>
        <taxon>Eurotiomycetes</taxon>
        <taxon>Eurotiomycetidae</taxon>
        <taxon>Onygenales</taxon>
        <taxon>Arthrodermataceae</taxon>
        <taxon>Nannizzia</taxon>
    </lineage>
</organism>
<dbReference type="GeneID" id="10027832"/>
<evidence type="ECO:0000256" key="2">
    <source>
        <dbReference type="SAM" id="MobiDB-lite"/>
    </source>
</evidence>
<dbReference type="OMA" id="NMHQHNG"/>